<sequence>MTAPASRAAGGAERIDYRIRWQGSDVHPGAHRSRVAGGGDVFRGVVPLGPGRDARRIDLRASLADPWGRPWVREFRQHSRVPVLLLADLSRSMRFAGRCDRLAVCADFARALAPAAFRNGDPFGFVGCDREPRRELLVAPAVSRQAGETVARRLEAVRAEDPHRAAAGSADGLARAARWLPQRRSLVFLLSDLYLDDALLERTLRSLAPHQVVLVLLADSAEREPPARWGLVRLADLESGRERLVLLRPGLARQMAEQQAARIAAATRLARRHGASLLVAEDGLDTKAITRQLLQPRGRA</sequence>
<proteinExistence type="predicted"/>
<evidence type="ECO:0000313" key="2">
    <source>
        <dbReference type="EMBL" id="MBK1714888.1"/>
    </source>
</evidence>
<evidence type="ECO:0000313" key="3">
    <source>
        <dbReference type="Proteomes" id="UP001041814"/>
    </source>
</evidence>
<dbReference type="InterPro" id="IPR036465">
    <property type="entry name" value="vWFA_dom_sf"/>
</dbReference>
<protein>
    <recommendedName>
        <fullName evidence="1">DUF58 domain-containing protein</fullName>
    </recommendedName>
</protein>
<organism evidence="2 3">
    <name type="scientific">Rubrivivax gelatinosus</name>
    <name type="common">Rhodocyclus gelatinosus</name>
    <name type="synonym">Rhodopseudomonas gelatinosa</name>
    <dbReference type="NCBI Taxonomy" id="28068"/>
    <lineage>
        <taxon>Bacteria</taxon>
        <taxon>Pseudomonadati</taxon>
        <taxon>Pseudomonadota</taxon>
        <taxon>Betaproteobacteria</taxon>
        <taxon>Burkholderiales</taxon>
        <taxon>Sphaerotilaceae</taxon>
        <taxon>Rubrivivax</taxon>
    </lineage>
</organism>
<dbReference type="Gene3D" id="3.40.50.410">
    <property type="entry name" value="von Willebrand factor, type A domain"/>
    <property type="match status" value="1"/>
</dbReference>
<feature type="domain" description="DUF58" evidence="1">
    <location>
        <begin position="50"/>
        <end position="260"/>
    </location>
</feature>
<dbReference type="PANTHER" id="PTHR33608">
    <property type="entry name" value="BLL2464 PROTEIN"/>
    <property type="match status" value="1"/>
</dbReference>
<dbReference type="EMBL" id="NRRU01000085">
    <property type="protein sequence ID" value="MBK1714888.1"/>
    <property type="molecule type" value="Genomic_DNA"/>
</dbReference>
<dbReference type="InterPro" id="IPR002881">
    <property type="entry name" value="DUF58"/>
</dbReference>
<dbReference type="RefSeq" id="WP_200379631.1">
    <property type="nucleotide sequence ID" value="NZ_NRRU01000085.1"/>
</dbReference>
<name>A0ABS1DZE0_RUBGE</name>
<reference evidence="2" key="1">
    <citation type="submission" date="2017-08" db="EMBL/GenBank/DDBJ databases">
        <authorList>
            <person name="Imhoff J.F."/>
            <person name="Rahn T."/>
            <person name="Kuenzel S."/>
            <person name="Neulinger S.C."/>
        </authorList>
    </citation>
    <scope>NUCLEOTIDE SEQUENCE</scope>
    <source>
        <strain evidence="2">IM 151</strain>
    </source>
</reference>
<keyword evidence="3" id="KW-1185">Reference proteome</keyword>
<dbReference type="Proteomes" id="UP001041814">
    <property type="component" value="Unassembled WGS sequence"/>
</dbReference>
<evidence type="ECO:0000259" key="1">
    <source>
        <dbReference type="Pfam" id="PF01882"/>
    </source>
</evidence>
<dbReference type="SUPFAM" id="SSF53300">
    <property type="entry name" value="vWA-like"/>
    <property type="match status" value="1"/>
</dbReference>
<dbReference type="PANTHER" id="PTHR33608:SF6">
    <property type="entry name" value="BLL2464 PROTEIN"/>
    <property type="match status" value="1"/>
</dbReference>
<gene>
    <name evidence="2" type="ORF">CKO43_19180</name>
</gene>
<comment type="caution">
    <text evidence="2">The sequence shown here is derived from an EMBL/GenBank/DDBJ whole genome shotgun (WGS) entry which is preliminary data.</text>
</comment>
<dbReference type="Pfam" id="PF01882">
    <property type="entry name" value="DUF58"/>
    <property type="match status" value="1"/>
</dbReference>
<reference evidence="2" key="2">
    <citation type="journal article" date="2020" name="Microorganisms">
        <title>Osmotic Adaptation and Compatible Solute Biosynthesis of Phototrophic Bacteria as Revealed from Genome Analyses.</title>
        <authorList>
            <person name="Imhoff J.F."/>
            <person name="Rahn T."/>
            <person name="Kunzel S."/>
            <person name="Keller A."/>
            <person name="Neulinger S.C."/>
        </authorList>
    </citation>
    <scope>NUCLEOTIDE SEQUENCE</scope>
    <source>
        <strain evidence="2">IM 151</strain>
    </source>
</reference>
<accession>A0ABS1DZE0</accession>